<evidence type="ECO:0000259" key="17">
    <source>
        <dbReference type="PROSITE" id="PS50157"/>
    </source>
</evidence>
<dbReference type="Gene3D" id="3.30.160.60">
    <property type="entry name" value="Classic Zinc Finger"/>
    <property type="match status" value="1"/>
</dbReference>
<dbReference type="InterPro" id="IPR036236">
    <property type="entry name" value="Znf_C2H2_sf"/>
</dbReference>
<dbReference type="PROSITE" id="PS50157">
    <property type="entry name" value="ZINC_FINGER_C2H2_2"/>
    <property type="match status" value="1"/>
</dbReference>
<evidence type="ECO:0000256" key="15">
    <source>
        <dbReference type="SAM" id="MobiDB-lite"/>
    </source>
</evidence>
<evidence type="ECO:0000256" key="2">
    <source>
        <dbReference type="ARBA" id="ARBA00022527"/>
    </source>
</evidence>
<keyword evidence="6" id="KW-0547">Nucleotide-binding</keyword>
<dbReference type="InterPro" id="IPR008271">
    <property type="entry name" value="Ser/Thr_kinase_AS"/>
</dbReference>
<dbReference type="FunFam" id="1.10.510.10:FF:000678">
    <property type="entry name" value="Serine/threonine-protein kinase STN7, chloroplastic"/>
    <property type="match status" value="1"/>
</dbReference>
<evidence type="ECO:0000256" key="11">
    <source>
        <dbReference type="ARBA" id="ARBA00046272"/>
    </source>
</evidence>
<reference evidence="18" key="1">
    <citation type="submission" date="2019-12" db="EMBL/GenBank/DDBJ databases">
        <title>Genome sequencing and annotation of Brassica cretica.</title>
        <authorList>
            <person name="Studholme D.J."/>
            <person name="Sarris P.F."/>
        </authorList>
    </citation>
    <scope>NUCLEOTIDE SEQUENCE</scope>
    <source>
        <strain evidence="18">PFS-001/15</strain>
        <tissue evidence="18">Leaf</tissue>
    </source>
</reference>
<dbReference type="Pfam" id="PF13912">
    <property type="entry name" value="zf-C2H2_6"/>
    <property type="match status" value="1"/>
</dbReference>
<accession>A0A8S9JKJ3</accession>
<dbReference type="InterPro" id="IPR011009">
    <property type="entry name" value="Kinase-like_dom_sf"/>
</dbReference>
<evidence type="ECO:0000256" key="7">
    <source>
        <dbReference type="ARBA" id="ARBA00022777"/>
    </source>
</evidence>
<keyword evidence="4" id="KW-0934">Plastid</keyword>
<evidence type="ECO:0000256" key="10">
    <source>
        <dbReference type="ARBA" id="ARBA00023078"/>
    </source>
</evidence>
<dbReference type="Pfam" id="PF00069">
    <property type="entry name" value="Pkinase"/>
    <property type="match status" value="1"/>
</dbReference>
<evidence type="ECO:0000256" key="1">
    <source>
        <dbReference type="ARBA" id="ARBA00012513"/>
    </source>
</evidence>
<dbReference type="AlphaFoldDB" id="A0A8S9JKJ3"/>
<gene>
    <name evidence="18" type="ORF">F2Q68_00000014</name>
</gene>
<keyword evidence="14" id="KW-0863">Zinc-finger</keyword>
<feature type="domain" description="C2H2-type" evidence="17">
    <location>
        <begin position="73"/>
        <end position="100"/>
    </location>
</feature>
<keyword evidence="10" id="KW-0793">Thylakoid</keyword>
<organism evidence="18 19">
    <name type="scientific">Brassica cretica</name>
    <name type="common">Mustard</name>
    <dbReference type="NCBI Taxonomy" id="69181"/>
    <lineage>
        <taxon>Eukaryota</taxon>
        <taxon>Viridiplantae</taxon>
        <taxon>Streptophyta</taxon>
        <taxon>Embryophyta</taxon>
        <taxon>Tracheophyta</taxon>
        <taxon>Spermatophyta</taxon>
        <taxon>Magnoliopsida</taxon>
        <taxon>eudicotyledons</taxon>
        <taxon>Gunneridae</taxon>
        <taxon>Pentapetalae</taxon>
        <taxon>rosids</taxon>
        <taxon>malvids</taxon>
        <taxon>Brassicales</taxon>
        <taxon>Brassicaceae</taxon>
        <taxon>Brassiceae</taxon>
        <taxon>Brassica</taxon>
    </lineage>
</organism>
<comment type="caution">
    <text evidence="18">The sequence shown here is derived from an EMBL/GenBank/DDBJ whole genome shotgun (WGS) entry which is preliminary data.</text>
</comment>
<dbReference type="SUPFAM" id="SSF57667">
    <property type="entry name" value="beta-beta-alpha zinc fingers"/>
    <property type="match status" value="1"/>
</dbReference>
<keyword evidence="14" id="KW-0479">Metal-binding</keyword>
<dbReference type="SUPFAM" id="SSF56112">
    <property type="entry name" value="Protein kinase-like (PK-like)"/>
    <property type="match status" value="1"/>
</dbReference>
<feature type="domain" description="Protein kinase" evidence="16">
    <location>
        <begin position="44"/>
        <end position="392"/>
    </location>
</feature>
<feature type="compositionally biased region" description="Low complexity" evidence="15">
    <location>
        <begin position="8"/>
        <end position="19"/>
    </location>
</feature>
<keyword evidence="2" id="KW-0723">Serine/threonine-protein kinase</keyword>
<protein>
    <recommendedName>
        <fullName evidence="1">non-specific serine/threonine protein kinase</fullName>
        <ecNumber evidence="1">2.7.11.1</ecNumber>
    </recommendedName>
</protein>
<evidence type="ECO:0000256" key="4">
    <source>
        <dbReference type="ARBA" id="ARBA00022640"/>
    </source>
</evidence>
<dbReference type="Proteomes" id="UP000712281">
    <property type="component" value="Unassembled WGS sequence"/>
</dbReference>
<evidence type="ECO:0000313" key="18">
    <source>
        <dbReference type="EMBL" id="KAF2581986.1"/>
    </source>
</evidence>
<comment type="catalytic activity">
    <reaction evidence="12">
        <text>L-threonyl-[protein] + ATP = O-phospho-L-threonyl-[protein] + ADP + H(+)</text>
        <dbReference type="Rhea" id="RHEA:46608"/>
        <dbReference type="Rhea" id="RHEA-COMP:11060"/>
        <dbReference type="Rhea" id="RHEA-COMP:11605"/>
        <dbReference type="ChEBI" id="CHEBI:15378"/>
        <dbReference type="ChEBI" id="CHEBI:30013"/>
        <dbReference type="ChEBI" id="CHEBI:30616"/>
        <dbReference type="ChEBI" id="CHEBI:61977"/>
        <dbReference type="ChEBI" id="CHEBI:456216"/>
        <dbReference type="EC" id="2.7.11.1"/>
    </reaction>
</comment>
<dbReference type="PROSITE" id="PS00028">
    <property type="entry name" value="ZINC_FINGER_C2H2_1"/>
    <property type="match status" value="1"/>
</dbReference>
<keyword evidence="8" id="KW-0067">ATP-binding</keyword>
<evidence type="ECO:0000313" key="19">
    <source>
        <dbReference type="Proteomes" id="UP000712281"/>
    </source>
</evidence>
<evidence type="ECO:0000256" key="12">
    <source>
        <dbReference type="ARBA" id="ARBA00047899"/>
    </source>
</evidence>
<comment type="subcellular location">
    <subcellularLocation>
        <location evidence="11">Plastid</location>
        <location evidence="11">Chloroplast thylakoid</location>
    </subcellularLocation>
</comment>
<sequence>MEFNLTTSCSSNSISSSSNEMGFSTDTKGKMKEKIAIEPEFRFLLNKDSIRNSSFGVLKEAEGMKNEAKARVFGCTFCEKEFSTSQALGGHQNAHKQERSLAKRHKEMDMNDPGFSFYSQYPPSGDFFSSSNRSQYGLGVRYNPNIGKSKAYPFNIFRCRLGYREHNINSHIPLLSHLSCQNTDVVLQGVESVKRRALIIKQIMRQIITSLRKIHDTGIVHRDVKPANLVVTKKGQIKLIDFGAAADLRIGKNYIPQRTLLDPDYSPPELYVLPEQTPSPPPEPIAALLSPILWQLNSPDLFDMYSAGIVLLQMAVPSIRSSAGLKNFNLEIKSLEYDLNRWRDRTRTRPDLTILDLDSGTGWDLVTKLISERGSLRRGRLSAAAALRHPYFFLGGDQAAAVLSKLSFSSK</sequence>
<dbReference type="Gene3D" id="1.10.510.10">
    <property type="entry name" value="Transferase(Phosphotransferase) domain 1"/>
    <property type="match status" value="1"/>
</dbReference>
<dbReference type="PANTHER" id="PTHR46699">
    <property type="entry name" value="SERINE/THREONINE-PROTEIN KINASE STN8, CHLOROPLASTIC-RELATED"/>
    <property type="match status" value="1"/>
</dbReference>
<keyword evidence="9" id="KW-0809">Transit peptide</keyword>
<keyword evidence="3" id="KW-0150">Chloroplast</keyword>
<evidence type="ECO:0000259" key="16">
    <source>
        <dbReference type="PROSITE" id="PS50011"/>
    </source>
</evidence>
<dbReference type="GO" id="GO:0009534">
    <property type="term" value="C:chloroplast thylakoid"/>
    <property type="evidence" value="ECO:0007669"/>
    <property type="project" value="UniProtKB-SubCell"/>
</dbReference>
<dbReference type="GO" id="GO:0042548">
    <property type="term" value="P:regulation of photosynthesis, light reaction"/>
    <property type="evidence" value="ECO:0007669"/>
    <property type="project" value="UniProtKB-ARBA"/>
</dbReference>
<dbReference type="InterPro" id="IPR013087">
    <property type="entry name" value="Znf_C2H2_type"/>
</dbReference>
<evidence type="ECO:0000256" key="13">
    <source>
        <dbReference type="ARBA" id="ARBA00048679"/>
    </source>
</evidence>
<dbReference type="GO" id="GO:0004674">
    <property type="term" value="F:protein serine/threonine kinase activity"/>
    <property type="evidence" value="ECO:0007669"/>
    <property type="project" value="UniProtKB-KW"/>
</dbReference>
<keyword evidence="14" id="KW-0862">Zinc</keyword>
<evidence type="ECO:0000256" key="9">
    <source>
        <dbReference type="ARBA" id="ARBA00022946"/>
    </source>
</evidence>
<feature type="region of interest" description="Disordered" evidence="15">
    <location>
        <begin position="1"/>
        <end position="26"/>
    </location>
</feature>
<evidence type="ECO:0000256" key="14">
    <source>
        <dbReference type="PROSITE-ProRule" id="PRU00042"/>
    </source>
</evidence>
<dbReference type="InterPro" id="IPR000719">
    <property type="entry name" value="Prot_kinase_dom"/>
</dbReference>
<proteinExistence type="predicted"/>
<comment type="catalytic activity">
    <reaction evidence="13">
        <text>L-seryl-[protein] + ATP = O-phospho-L-seryl-[protein] + ADP + H(+)</text>
        <dbReference type="Rhea" id="RHEA:17989"/>
        <dbReference type="Rhea" id="RHEA-COMP:9863"/>
        <dbReference type="Rhea" id="RHEA-COMP:11604"/>
        <dbReference type="ChEBI" id="CHEBI:15378"/>
        <dbReference type="ChEBI" id="CHEBI:29999"/>
        <dbReference type="ChEBI" id="CHEBI:30616"/>
        <dbReference type="ChEBI" id="CHEBI:83421"/>
        <dbReference type="ChEBI" id="CHEBI:456216"/>
        <dbReference type="EC" id="2.7.11.1"/>
    </reaction>
</comment>
<dbReference type="EC" id="2.7.11.1" evidence="1"/>
<dbReference type="PROSITE" id="PS00108">
    <property type="entry name" value="PROTEIN_KINASE_ST"/>
    <property type="match status" value="1"/>
</dbReference>
<name>A0A8S9JKJ3_BRACR</name>
<evidence type="ECO:0000256" key="5">
    <source>
        <dbReference type="ARBA" id="ARBA00022679"/>
    </source>
</evidence>
<evidence type="ECO:0000256" key="6">
    <source>
        <dbReference type="ARBA" id="ARBA00022741"/>
    </source>
</evidence>
<dbReference type="PROSITE" id="PS50011">
    <property type="entry name" value="PROTEIN_KINASE_DOM"/>
    <property type="match status" value="1"/>
</dbReference>
<evidence type="ECO:0000256" key="3">
    <source>
        <dbReference type="ARBA" id="ARBA00022528"/>
    </source>
</evidence>
<dbReference type="GO" id="GO:0005524">
    <property type="term" value="F:ATP binding"/>
    <property type="evidence" value="ECO:0007669"/>
    <property type="project" value="UniProtKB-KW"/>
</dbReference>
<keyword evidence="5" id="KW-0808">Transferase</keyword>
<dbReference type="SMART" id="SM00220">
    <property type="entry name" value="S_TKc"/>
    <property type="match status" value="1"/>
</dbReference>
<dbReference type="PANTHER" id="PTHR46699:SF1">
    <property type="entry name" value="SERINE_THREONINE-PROTEIN KINASE STN8, CHLOROPLASTIC"/>
    <property type="match status" value="1"/>
</dbReference>
<evidence type="ECO:0000256" key="8">
    <source>
        <dbReference type="ARBA" id="ARBA00022840"/>
    </source>
</evidence>
<dbReference type="GO" id="GO:0008270">
    <property type="term" value="F:zinc ion binding"/>
    <property type="evidence" value="ECO:0007669"/>
    <property type="project" value="UniProtKB-KW"/>
</dbReference>
<keyword evidence="7" id="KW-0418">Kinase</keyword>
<dbReference type="EMBL" id="QGKW02001660">
    <property type="protein sequence ID" value="KAF2581986.1"/>
    <property type="molecule type" value="Genomic_DNA"/>
</dbReference>